<proteinExistence type="predicted"/>
<dbReference type="PANTHER" id="PTHR46663">
    <property type="entry name" value="DIGUANYLATE CYCLASE DGCT-RELATED"/>
    <property type="match status" value="1"/>
</dbReference>
<dbReference type="InterPro" id="IPR000160">
    <property type="entry name" value="GGDEF_dom"/>
</dbReference>
<dbReference type="Gene3D" id="3.30.70.270">
    <property type="match status" value="1"/>
</dbReference>
<gene>
    <name evidence="1" type="ORF">PSAL_013190</name>
</gene>
<dbReference type="SMART" id="SM00267">
    <property type="entry name" value="GGDEF"/>
    <property type="match status" value="1"/>
</dbReference>
<dbReference type="Pfam" id="PF00990">
    <property type="entry name" value="GGDEF"/>
    <property type="match status" value="1"/>
</dbReference>
<dbReference type="InterPro" id="IPR043128">
    <property type="entry name" value="Rev_trsase/Diguanyl_cyclase"/>
</dbReference>
<organism evidence="1 2">
    <name type="scientific">Pseudooceanicola algae</name>
    <dbReference type="NCBI Taxonomy" id="1537215"/>
    <lineage>
        <taxon>Bacteria</taxon>
        <taxon>Pseudomonadati</taxon>
        <taxon>Pseudomonadota</taxon>
        <taxon>Alphaproteobacteria</taxon>
        <taxon>Rhodobacterales</taxon>
        <taxon>Paracoccaceae</taxon>
        <taxon>Pseudooceanicola</taxon>
    </lineage>
</organism>
<keyword evidence="2" id="KW-1185">Reference proteome</keyword>
<dbReference type="CDD" id="cd01949">
    <property type="entry name" value="GGDEF"/>
    <property type="match status" value="1"/>
</dbReference>
<dbReference type="Proteomes" id="UP000283786">
    <property type="component" value="Chromosome"/>
</dbReference>
<evidence type="ECO:0000313" key="1">
    <source>
        <dbReference type="EMBL" id="QPM90085.1"/>
    </source>
</evidence>
<dbReference type="SUPFAM" id="SSF55073">
    <property type="entry name" value="Nucleotide cyclase"/>
    <property type="match status" value="1"/>
</dbReference>
<name>A0A418SCF2_9RHOB</name>
<protein>
    <submittedName>
        <fullName evidence="1">Uncharacterized protein</fullName>
    </submittedName>
</protein>
<dbReference type="OrthoDB" id="9812260at2"/>
<dbReference type="AlphaFoldDB" id="A0A418SCF2"/>
<dbReference type="InterPro" id="IPR052163">
    <property type="entry name" value="DGC-Regulatory_Protein"/>
</dbReference>
<dbReference type="NCBIfam" id="TIGR00254">
    <property type="entry name" value="GGDEF"/>
    <property type="match status" value="1"/>
</dbReference>
<reference evidence="1 2" key="1">
    <citation type="submission" date="2020-08" db="EMBL/GenBank/DDBJ databases">
        <title>Genome sequence of Rhodobacteraceae bacterium Lw-13e.</title>
        <authorList>
            <person name="Poehlein A."/>
            <person name="Wolter L."/>
            <person name="Daniel R."/>
            <person name="Brinkhoff T."/>
        </authorList>
    </citation>
    <scope>NUCLEOTIDE SEQUENCE [LARGE SCALE GENOMIC DNA]</scope>
    <source>
        <strain evidence="1 2">Lw-13e</strain>
    </source>
</reference>
<dbReference type="PROSITE" id="PS50887">
    <property type="entry name" value="GGDEF"/>
    <property type="match status" value="1"/>
</dbReference>
<sequence length="352" mass="38817">MTGQDRLPPAGAFAEAADPAKLSAKALDMLFPMHLRIDAAGMICHAGPTMQKLRPDQAFVGRAFLDMFELTQRRAIASMPDLLAEVGRKLRLRLRDAPRTALKGLVVPVEDGGAILNASFGISFGDALRTYPLHSGDFAPTDLTIELLYLAEANAAVTQAYRKLGLRLQGAKIAAEEQAYTDTLTGLKNRRAMDHVLARLIRSGQSFSLTHLDLDYFKQVNDSHGHAAGDFVLQHVAALMVGETREADIVARVGGDEFVLIFPRLIKRHRIEEIARRLIDRLEVPVQYDGRICRISCSMGTTLSTFYDPPRAEQMLADADRALYLSKKAGRAQHRFFDPDPVARPDEGRNAG</sequence>
<accession>A0A418SCF2</accession>
<dbReference type="KEGG" id="palw:PSAL_013190"/>
<dbReference type="InterPro" id="IPR029787">
    <property type="entry name" value="Nucleotide_cyclase"/>
</dbReference>
<dbReference type="PANTHER" id="PTHR46663:SF2">
    <property type="entry name" value="GGDEF DOMAIN-CONTAINING PROTEIN"/>
    <property type="match status" value="1"/>
</dbReference>
<dbReference type="EMBL" id="CP060436">
    <property type="protein sequence ID" value="QPM90085.1"/>
    <property type="molecule type" value="Genomic_DNA"/>
</dbReference>
<dbReference type="InterPro" id="IPR042463">
    <property type="entry name" value="HNOB_dom_associated_sf"/>
</dbReference>
<dbReference type="Gene3D" id="3.30.450.260">
    <property type="entry name" value="Haem NO binding associated domain"/>
    <property type="match status" value="1"/>
</dbReference>
<evidence type="ECO:0000313" key="2">
    <source>
        <dbReference type="Proteomes" id="UP000283786"/>
    </source>
</evidence>